<feature type="domain" description="Cadherin-like beta-sandwich-like" evidence="1">
    <location>
        <begin position="408"/>
        <end position="494"/>
    </location>
</feature>
<feature type="domain" description="Cadherin-like beta-sandwich-like" evidence="1">
    <location>
        <begin position="206"/>
        <end position="292"/>
    </location>
</feature>
<dbReference type="Proteomes" id="UP001380822">
    <property type="component" value="Unassembled WGS sequence"/>
</dbReference>
<sequence>MANLALSQGTLTPGFSSGTTSYTAFVGNAVTSLTVTPTVADANAAVTVNGVAVTSGISSSAISLNVGSNIITVVVTAEDGTTTQTYTVDVTRAASAVATLSNLALSQGTLTPAFSSGTTIYTASVGNAVTSLTVTPTVTDANATVTVNGNTVASGNASGAINLNVGDNTITVVGTAQDGVTTQTYTVTVNRAAPASTVATLANLVLSQGTLTPAFASGTTIYTASVGNAVTSLTVTPTVTDANATVTVNGNTVASGNASGPINLNVGDNTITVVGTAQDGVTTQTYTVTVNRAAPASNVATLANLVLSQGTLTPAFASGTTIYTASVGNAVTSLTVTPTVTDANATVTVNGNTVASGNASGPINLNVGDNTITVVGTAQDGVTTQTYTITVNRAAPASNVATLANLVLSQGTLTPAFASGTTIYTASVGNAVTSLTVTPTVTDANATVTVNGNTVASGNASGAINLNVGDNTITVVGTAQDGVTTQTYTVTVNRAA</sequence>
<feature type="domain" description="Cadherin-like beta-sandwich-like" evidence="1">
    <location>
        <begin position="307"/>
        <end position="393"/>
    </location>
</feature>
<feature type="non-terminal residue" evidence="2">
    <location>
        <position position="496"/>
    </location>
</feature>
<dbReference type="Gene3D" id="2.60.40.10">
    <property type="entry name" value="Immunoglobulins"/>
    <property type="match status" value="4"/>
</dbReference>
<proteinExistence type="predicted"/>
<feature type="domain" description="Cadherin-like beta-sandwich-like" evidence="1">
    <location>
        <begin position="6"/>
        <end position="92"/>
    </location>
</feature>
<dbReference type="InterPro" id="IPR025883">
    <property type="entry name" value="Cadherin-like_domain"/>
</dbReference>
<reference evidence="2 3" key="1">
    <citation type="submission" date="2024-02" db="EMBL/GenBank/DDBJ databases">
        <title>A new putative Pannonibacter species isolated from two cases of bloodstream infections in paediatric patients.</title>
        <authorList>
            <person name="Castellana S."/>
            <person name="De Laurentiis V."/>
            <person name="Grassi M."/>
            <person name="De Leonardis F."/>
            <person name="Mosca A."/>
            <person name="De Carlo C."/>
            <person name="Sparapano E."/>
            <person name="Ronga L."/>
            <person name="Santacroce L."/>
            <person name="Chironna M."/>
            <person name="De Robertis A."/>
            <person name="Bianco A."/>
            <person name="Del Sambro L."/>
            <person name="Capozzi L."/>
            <person name="Parisi A."/>
        </authorList>
    </citation>
    <scope>NUCLEOTIDE SEQUENCE [LARGE SCALE GENOMIC DNA]</scope>
    <source>
        <strain evidence="2 3">Pt2</strain>
    </source>
</reference>
<gene>
    <name evidence="2" type="ORF">V6L76_15885</name>
</gene>
<evidence type="ECO:0000313" key="2">
    <source>
        <dbReference type="EMBL" id="MEH0097741.1"/>
    </source>
</evidence>
<protein>
    <submittedName>
        <fullName evidence="2">Cadherin-like beta sandwich domain-containing protein</fullName>
    </submittedName>
</protein>
<dbReference type="Pfam" id="PF12733">
    <property type="entry name" value="Cadherin-like"/>
    <property type="match status" value="5"/>
</dbReference>
<dbReference type="RefSeq" id="WP_334257563.1">
    <property type="nucleotide sequence ID" value="NZ_JBAKBE010000010.1"/>
</dbReference>
<feature type="domain" description="Cadherin-like beta-sandwich-like" evidence="1">
    <location>
        <begin position="101"/>
        <end position="191"/>
    </location>
</feature>
<evidence type="ECO:0000313" key="3">
    <source>
        <dbReference type="Proteomes" id="UP001380822"/>
    </source>
</evidence>
<evidence type="ECO:0000259" key="1">
    <source>
        <dbReference type="Pfam" id="PF12733"/>
    </source>
</evidence>
<dbReference type="InterPro" id="IPR013783">
    <property type="entry name" value="Ig-like_fold"/>
</dbReference>
<dbReference type="EMBL" id="JBAKBE010000010">
    <property type="protein sequence ID" value="MEH0097741.1"/>
    <property type="molecule type" value="Genomic_DNA"/>
</dbReference>
<name>A0ABU7ZRU2_9HYPH</name>
<comment type="caution">
    <text evidence="2">The sequence shown here is derived from an EMBL/GenBank/DDBJ whole genome shotgun (WGS) entry which is preliminary data.</text>
</comment>
<keyword evidence="3" id="KW-1185">Reference proteome</keyword>
<accession>A0ABU7ZRU2</accession>
<organism evidence="2 3">
    <name type="scientific">Pannonibacter anstelovis</name>
    <dbReference type="NCBI Taxonomy" id="3121537"/>
    <lineage>
        <taxon>Bacteria</taxon>
        <taxon>Pseudomonadati</taxon>
        <taxon>Pseudomonadota</taxon>
        <taxon>Alphaproteobacteria</taxon>
        <taxon>Hyphomicrobiales</taxon>
        <taxon>Stappiaceae</taxon>
        <taxon>Pannonibacter</taxon>
    </lineage>
</organism>